<feature type="signal peptide" evidence="2">
    <location>
        <begin position="1"/>
        <end position="24"/>
    </location>
</feature>
<organism evidence="4 5">
    <name type="scientific">Polaribacter sejongensis</name>
    <dbReference type="NCBI Taxonomy" id="985043"/>
    <lineage>
        <taxon>Bacteria</taxon>
        <taxon>Pseudomonadati</taxon>
        <taxon>Bacteroidota</taxon>
        <taxon>Flavobacteriia</taxon>
        <taxon>Flavobacteriales</taxon>
        <taxon>Flavobacteriaceae</taxon>
    </lineage>
</organism>
<feature type="chain" id="PRO_5045782591" evidence="2">
    <location>
        <begin position="25"/>
        <end position="494"/>
    </location>
</feature>
<dbReference type="InterPro" id="IPR013320">
    <property type="entry name" value="ConA-like_dom_sf"/>
</dbReference>
<dbReference type="RefSeq" id="WP_208889953.1">
    <property type="nucleotide sequence ID" value="NZ_CP019336.1"/>
</dbReference>
<comment type="similarity">
    <text evidence="1">Belongs to the glycosyl hydrolase 16 family.</text>
</comment>
<dbReference type="Gene3D" id="2.60.120.200">
    <property type="match status" value="1"/>
</dbReference>
<dbReference type="SUPFAM" id="SSF49899">
    <property type="entry name" value="Concanavalin A-like lectins/glucanases"/>
    <property type="match status" value="1"/>
</dbReference>
<evidence type="ECO:0000259" key="3">
    <source>
        <dbReference type="PROSITE" id="PS51762"/>
    </source>
</evidence>
<dbReference type="PANTHER" id="PTHR10963">
    <property type="entry name" value="GLYCOSYL HYDROLASE-RELATED"/>
    <property type="match status" value="1"/>
</dbReference>
<sequence length="494" mass="56104">MIQFKKYTFIALFGLLVLANVSCAQNKSAVKVKTEITSPMPFSDQQNEGGWVLNEALSDEFKGTEIDTVKWFVEGLNDKYYIWKGRAPSQFVAKNVIVENDKLKLRTAWEPDYPFIKESYADGNMGSSQYGIYKDGTPMPVTTAGVLTNKRFLYGYMEVKSKVGNAAITGAFWAIGHEQELDIYELMGNPKNKKGNIREDSYLATAHDWSPPAQRPTKIFNHELDLGFRTADDFHVYGAEWGEDYLKLFIDGKMIRHFTQDELGTSFVLNNPMEIWLDSEIFFWLGLPHKEELPVDFEIEYMRVWQKPSDNLLAEDAAFYGFEGPILFEENGRPLTLLPESSVPDEYQKFWTIDGGSEKYLSIAYGDYYKGVNSLEFAGFSKTESLEVKKAVAMAPEGSLELEAGEFTISAKVWLDQGVIADKIHLVLQDPELEVTFGDLRKLPRREWITVESTISRTVASGEKDAIAIEIRKEDLPKTRAAKLLIDNIVIKKK</sequence>
<gene>
    <name evidence="4" type="ORF">BTO15_00365</name>
</gene>
<evidence type="ECO:0000313" key="5">
    <source>
        <dbReference type="Proteomes" id="UP000232721"/>
    </source>
</evidence>
<keyword evidence="4" id="KW-0378">Hydrolase</keyword>
<proteinExistence type="inferred from homology"/>
<name>A0ABM6PVE8_9FLAO</name>
<protein>
    <submittedName>
        <fullName evidence="4">Glycoside hydrolase</fullName>
    </submittedName>
</protein>
<dbReference type="Gene3D" id="2.60.120.260">
    <property type="entry name" value="Galactose-binding domain-like"/>
    <property type="match status" value="1"/>
</dbReference>
<dbReference type="PROSITE" id="PS51762">
    <property type="entry name" value="GH16_2"/>
    <property type="match status" value="1"/>
</dbReference>
<dbReference type="InterPro" id="IPR000757">
    <property type="entry name" value="Beta-glucanase-like"/>
</dbReference>
<dbReference type="PANTHER" id="PTHR10963:SF55">
    <property type="entry name" value="GLYCOSIDE HYDROLASE FAMILY 16 PROTEIN"/>
    <property type="match status" value="1"/>
</dbReference>
<feature type="domain" description="GH16" evidence="3">
    <location>
        <begin position="33"/>
        <end position="310"/>
    </location>
</feature>
<keyword evidence="5" id="KW-1185">Reference proteome</keyword>
<dbReference type="Pfam" id="PF00722">
    <property type="entry name" value="Glyco_hydro_16"/>
    <property type="match status" value="1"/>
</dbReference>
<dbReference type="Proteomes" id="UP000232721">
    <property type="component" value="Chromosome"/>
</dbReference>
<evidence type="ECO:0000313" key="4">
    <source>
        <dbReference type="EMBL" id="AUC20660.1"/>
    </source>
</evidence>
<keyword evidence="2" id="KW-0732">Signal</keyword>
<accession>A0ABM6PVE8</accession>
<evidence type="ECO:0000256" key="1">
    <source>
        <dbReference type="ARBA" id="ARBA00006865"/>
    </source>
</evidence>
<dbReference type="EMBL" id="CP019336">
    <property type="protein sequence ID" value="AUC20660.1"/>
    <property type="molecule type" value="Genomic_DNA"/>
</dbReference>
<evidence type="ECO:0000256" key="2">
    <source>
        <dbReference type="SAM" id="SignalP"/>
    </source>
</evidence>
<dbReference type="GO" id="GO:0016787">
    <property type="term" value="F:hydrolase activity"/>
    <property type="evidence" value="ECO:0007669"/>
    <property type="project" value="UniProtKB-KW"/>
</dbReference>
<reference evidence="4 5" key="1">
    <citation type="submission" date="2017-02" db="EMBL/GenBank/DDBJ databases">
        <title>Trade-off between light-utilization and light-protection in marine flavobacteria.</title>
        <authorList>
            <person name="Kumagai Y."/>
            <person name="Yoshizawa S."/>
            <person name="Kogure K."/>
            <person name="Iwasaki W."/>
        </authorList>
    </citation>
    <scope>NUCLEOTIDE SEQUENCE [LARGE SCALE GENOMIC DNA]</scope>
    <source>
        <strain evidence="4 5">KCTC 23670</strain>
    </source>
</reference>
<dbReference type="InterPro" id="IPR050546">
    <property type="entry name" value="Glycosyl_Hydrlase_16"/>
</dbReference>